<protein>
    <recommendedName>
        <fullName evidence="2">RAMA domain-containing protein</fullName>
    </recommendedName>
</protein>
<evidence type="ECO:0000313" key="3">
    <source>
        <dbReference type="EMBL" id="GHJ31399.1"/>
    </source>
</evidence>
<dbReference type="RefSeq" id="WP_205068029.1">
    <property type="nucleotide sequence ID" value="NZ_BBON01000044.1"/>
</dbReference>
<dbReference type="Proteomes" id="UP001054854">
    <property type="component" value="Unassembled WGS sequence"/>
</dbReference>
<gene>
    <name evidence="3" type="ORF">TPA0910_58320</name>
</gene>
<evidence type="ECO:0000259" key="2">
    <source>
        <dbReference type="Pfam" id="PF18755"/>
    </source>
</evidence>
<feature type="region of interest" description="Disordered" evidence="1">
    <location>
        <begin position="221"/>
        <end position="273"/>
    </location>
</feature>
<keyword evidence="4" id="KW-1185">Reference proteome</keyword>
<accession>A0ABQ3U717</accession>
<evidence type="ECO:0000256" key="1">
    <source>
        <dbReference type="SAM" id="MobiDB-lite"/>
    </source>
</evidence>
<dbReference type="Gene3D" id="3.90.1570.30">
    <property type="match status" value="1"/>
</dbReference>
<sequence length="377" mass="41242">MSYLLDTLKQCADRLSRYSRLGQKIGEQNTKAGLIEPVIGALGWDVLDPEEVHREYRRRSTDNPVDYALLLMRTPRLFIEAKGLGENLDDPRWANQTISYATVAGVEWVALTDGVEWRIYNAHAPVPVEQKLFRTARITEDPQSAAELLALLSKDNMSGNRLQELWRSFFVDRQVHGALNDLFSDKEVSRELLDLLAKRVPDLQSADVRASLQRVRASFDFPGAGASSAPEARRPVASPSPTASPSARTLSGPSPSAQNASPRRKSQVGGDERRLRMTDLMAAGRVLPGATIHADYMGQSHTAKVSPDGSIEYQGTKYQSLSAAGRAMKELVAGPGTPETTLATDGWGFWRAEDAVQGDIASLKMIRRRAAGSASGK</sequence>
<proteinExistence type="predicted"/>
<feature type="compositionally biased region" description="Low complexity" evidence="1">
    <location>
        <begin position="235"/>
        <end position="249"/>
    </location>
</feature>
<evidence type="ECO:0000313" key="4">
    <source>
        <dbReference type="Proteomes" id="UP001054854"/>
    </source>
</evidence>
<feature type="domain" description="RAMA" evidence="2">
    <location>
        <begin position="259"/>
        <end position="365"/>
    </location>
</feature>
<dbReference type="InterPro" id="IPR040843">
    <property type="entry name" value="RAMA"/>
</dbReference>
<reference evidence="3" key="1">
    <citation type="submission" date="2024-05" db="EMBL/GenBank/DDBJ databases">
        <title>Whole genome shotgun sequence of Streptomyces hygroscopicus NBRC 113678.</title>
        <authorList>
            <person name="Komaki H."/>
            <person name="Tamura T."/>
        </authorList>
    </citation>
    <scope>NUCLEOTIDE SEQUENCE</scope>
    <source>
        <strain evidence="3">N11-34</strain>
    </source>
</reference>
<dbReference type="EMBL" id="BNEK01000005">
    <property type="protein sequence ID" value="GHJ31399.1"/>
    <property type="molecule type" value="Genomic_DNA"/>
</dbReference>
<dbReference type="Pfam" id="PF18755">
    <property type="entry name" value="RAMA"/>
    <property type="match status" value="1"/>
</dbReference>
<organism evidence="3 4">
    <name type="scientific">Streptomyces hygroscopicus</name>
    <dbReference type="NCBI Taxonomy" id="1912"/>
    <lineage>
        <taxon>Bacteria</taxon>
        <taxon>Bacillati</taxon>
        <taxon>Actinomycetota</taxon>
        <taxon>Actinomycetes</taxon>
        <taxon>Kitasatosporales</taxon>
        <taxon>Streptomycetaceae</taxon>
        <taxon>Streptomyces</taxon>
        <taxon>Streptomyces violaceusniger group</taxon>
    </lineage>
</organism>
<feature type="compositionally biased region" description="Polar residues" evidence="1">
    <location>
        <begin position="251"/>
        <end position="261"/>
    </location>
</feature>
<comment type="caution">
    <text evidence="3">The sequence shown here is derived from an EMBL/GenBank/DDBJ whole genome shotgun (WGS) entry which is preliminary data.</text>
</comment>
<name>A0ABQ3U717_STRHY</name>